<dbReference type="Pfam" id="PF01484">
    <property type="entry name" value="Col_cuticle_N"/>
    <property type="match status" value="1"/>
</dbReference>
<keyword evidence="3" id="KW-0472">Membrane</keyword>
<proteinExistence type="predicted"/>
<dbReference type="AlphaFoldDB" id="A0A183UDE0"/>
<organism evidence="6 7">
    <name type="scientific">Toxocara canis</name>
    <name type="common">Canine roundworm</name>
    <dbReference type="NCBI Taxonomy" id="6265"/>
    <lineage>
        <taxon>Eukaryota</taxon>
        <taxon>Metazoa</taxon>
        <taxon>Ecdysozoa</taxon>
        <taxon>Nematoda</taxon>
        <taxon>Chromadorea</taxon>
        <taxon>Rhabditida</taxon>
        <taxon>Spirurina</taxon>
        <taxon>Ascaridomorpha</taxon>
        <taxon>Ascaridoidea</taxon>
        <taxon>Toxocaridae</taxon>
        <taxon>Toxocara</taxon>
    </lineage>
</organism>
<keyword evidence="3" id="KW-0812">Transmembrane</keyword>
<evidence type="ECO:0000313" key="6">
    <source>
        <dbReference type="Proteomes" id="UP000050794"/>
    </source>
</evidence>
<feature type="transmembrane region" description="Helical" evidence="3">
    <location>
        <begin position="34"/>
        <end position="58"/>
    </location>
</feature>
<dbReference type="WBParaSite" id="TCNE_0000651001-mRNA-1">
    <property type="protein sequence ID" value="TCNE_0000651001-mRNA-1"/>
    <property type="gene ID" value="TCNE_0000651001"/>
</dbReference>
<dbReference type="PANTHER" id="PTHR24637:SF283">
    <property type="entry name" value="COL_CUTICLE_N DOMAIN-CONTAINING PROTEIN"/>
    <property type="match status" value="1"/>
</dbReference>
<dbReference type="PANTHER" id="PTHR24637">
    <property type="entry name" value="COLLAGEN"/>
    <property type="match status" value="1"/>
</dbReference>
<feature type="compositionally biased region" description="Low complexity" evidence="2">
    <location>
        <begin position="217"/>
        <end position="233"/>
    </location>
</feature>
<gene>
    <name evidence="5" type="ORF">TCNE_LOCUS6510</name>
</gene>
<feature type="domain" description="Nematode cuticle collagen N-terminal" evidence="4">
    <location>
        <begin position="34"/>
        <end position="86"/>
    </location>
</feature>
<feature type="region of interest" description="Disordered" evidence="2">
    <location>
        <begin position="132"/>
        <end position="158"/>
    </location>
</feature>
<reference evidence="5 6" key="2">
    <citation type="submission" date="2018-11" db="EMBL/GenBank/DDBJ databases">
        <authorList>
            <consortium name="Pathogen Informatics"/>
        </authorList>
    </citation>
    <scope>NUCLEOTIDE SEQUENCE [LARGE SCALE GENOMIC DNA]</scope>
</reference>
<evidence type="ECO:0000256" key="2">
    <source>
        <dbReference type="SAM" id="MobiDB-lite"/>
    </source>
</evidence>
<sequence length="325" mass="33565">MSIRRVSYSGYLCVRWCGDTFKVPSRDIMVETKLIAFSVVLCSACAILACIVVIPSLYSTINGMHDEVIDAVEFFRSRTDFAWSQIMHIQIQIKLRKSNENRMKNILRRKRQNFSGPSSSFCNCNKGQSKCSRGPIGPPGDQGPDGPPGPRGPPGKNFNGTISVGACASSLVGCIKCPLGRPGLPGLAGLPGLPGPDGKRGPVGPPGKQGPPGPQGVPGEKGPVGPAGAAGAKGVRGKDGRIGVGQRGPKGPPGLPGPVGRPGLQGQKGLDGRIGPFGQVGVVGKNGPIGERGKPGAPGKLGEPGGDATYCPCPPRMSFYIGRFT</sequence>
<evidence type="ECO:0000313" key="5">
    <source>
        <dbReference type="EMBL" id="VDM37831.1"/>
    </source>
</evidence>
<name>A0A183UDE0_TOXCA</name>
<dbReference type="Gene3D" id="1.20.5.320">
    <property type="entry name" value="6-Phosphogluconate Dehydrogenase, domain 3"/>
    <property type="match status" value="1"/>
</dbReference>
<evidence type="ECO:0000256" key="1">
    <source>
        <dbReference type="ARBA" id="ARBA00022737"/>
    </source>
</evidence>
<evidence type="ECO:0000259" key="4">
    <source>
        <dbReference type="SMART" id="SM01088"/>
    </source>
</evidence>
<evidence type="ECO:0000256" key="3">
    <source>
        <dbReference type="SAM" id="Phobius"/>
    </source>
</evidence>
<dbReference type="GO" id="GO:0042302">
    <property type="term" value="F:structural constituent of cuticle"/>
    <property type="evidence" value="ECO:0007669"/>
    <property type="project" value="InterPro"/>
</dbReference>
<evidence type="ECO:0000313" key="7">
    <source>
        <dbReference type="WBParaSite" id="TCNE_0000651001-mRNA-1"/>
    </source>
</evidence>
<protein>
    <submittedName>
        <fullName evidence="7">Col_cuticle_N domain-containing protein</fullName>
    </submittedName>
</protein>
<feature type="region of interest" description="Disordered" evidence="2">
    <location>
        <begin position="188"/>
        <end position="270"/>
    </location>
</feature>
<dbReference type="EMBL" id="UYWY01019505">
    <property type="protein sequence ID" value="VDM37831.1"/>
    <property type="molecule type" value="Genomic_DNA"/>
</dbReference>
<dbReference type="SMART" id="SM01088">
    <property type="entry name" value="Col_cuticle_N"/>
    <property type="match status" value="1"/>
</dbReference>
<keyword evidence="1" id="KW-0677">Repeat</keyword>
<reference evidence="7" key="1">
    <citation type="submission" date="2016-06" db="UniProtKB">
        <authorList>
            <consortium name="WormBaseParasite"/>
        </authorList>
    </citation>
    <scope>IDENTIFICATION</scope>
</reference>
<accession>A0A183UDE0</accession>
<dbReference type="Proteomes" id="UP000050794">
    <property type="component" value="Unassembled WGS sequence"/>
</dbReference>
<feature type="compositionally biased region" description="Pro residues" evidence="2">
    <location>
        <begin position="203"/>
        <end position="215"/>
    </location>
</feature>
<keyword evidence="3" id="KW-1133">Transmembrane helix</keyword>
<dbReference type="InterPro" id="IPR002486">
    <property type="entry name" value="Col_cuticle_N"/>
</dbReference>
<keyword evidence="6" id="KW-1185">Reference proteome</keyword>